<reference evidence="3" key="1">
    <citation type="journal article" date="2019" name="Int. J. Syst. Evol. Microbiol.">
        <title>The Global Catalogue of Microorganisms (GCM) 10K type strain sequencing project: providing services to taxonomists for standard genome sequencing and annotation.</title>
        <authorList>
            <consortium name="The Broad Institute Genomics Platform"/>
            <consortium name="The Broad Institute Genome Sequencing Center for Infectious Disease"/>
            <person name="Wu L."/>
            <person name="Ma J."/>
        </authorList>
    </citation>
    <scope>NUCLEOTIDE SEQUENCE [LARGE SCALE GENOMIC DNA]</scope>
    <source>
        <strain evidence="3">JCM 19129</strain>
    </source>
</reference>
<evidence type="ECO:0000313" key="3">
    <source>
        <dbReference type="Proteomes" id="UP001500368"/>
    </source>
</evidence>
<proteinExistence type="predicted"/>
<comment type="caution">
    <text evidence="2">The sequence shown here is derived from an EMBL/GenBank/DDBJ whole genome shotgun (WGS) entry which is preliminary data.</text>
</comment>
<keyword evidence="1" id="KW-0472">Membrane</keyword>
<dbReference type="EMBL" id="BAABLW010000007">
    <property type="protein sequence ID" value="GAA4924658.1"/>
    <property type="molecule type" value="Genomic_DNA"/>
</dbReference>
<evidence type="ECO:0000313" key="2">
    <source>
        <dbReference type="EMBL" id="GAA4924658.1"/>
    </source>
</evidence>
<feature type="transmembrane region" description="Helical" evidence="1">
    <location>
        <begin position="60"/>
        <end position="79"/>
    </location>
</feature>
<keyword evidence="3" id="KW-1185">Reference proteome</keyword>
<sequence length="183" mass="20530">MTLSFLTIAAADITMELPVPPVPETFWVLTLGLVAFALIILPGLYYLLALDSETDTRSKVIMGISIMLGLTLGMVLWVAEVHTRGVTPDDRRAYREYVEQVDRELVQHDVTLAVEDIGGRPHRPAREREYMDIIRPASGKQLRTPVSQVLPLWVGDDFHPAARLTLSQHPADEEIIRLKIVLP</sequence>
<gene>
    <name evidence="2" type="ORF">GCM10025790_22400</name>
</gene>
<accession>A0ABP9G3Z8</accession>
<evidence type="ECO:0000256" key="1">
    <source>
        <dbReference type="SAM" id="Phobius"/>
    </source>
</evidence>
<feature type="transmembrane region" description="Helical" evidence="1">
    <location>
        <begin position="26"/>
        <end position="48"/>
    </location>
</feature>
<organism evidence="2 3">
    <name type="scientific">Nesterenkonia rhizosphaerae</name>
    <dbReference type="NCBI Taxonomy" id="1348272"/>
    <lineage>
        <taxon>Bacteria</taxon>
        <taxon>Bacillati</taxon>
        <taxon>Actinomycetota</taxon>
        <taxon>Actinomycetes</taxon>
        <taxon>Micrococcales</taxon>
        <taxon>Micrococcaceae</taxon>
        <taxon>Nesterenkonia</taxon>
    </lineage>
</organism>
<keyword evidence="1" id="KW-0812">Transmembrane</keyword>
<keyword evidence="1" id="KW-1133">Transmembrane helix</keyword>
<protein>
    <submittedName>
        <fullName evidence="2">Uncharacterized protein</fullName>
    </submittedName>
</protein>
<name>A0ABP9G3Z8_9MICC</name>
<dbReference type="Proteomes" id="UP001500368">
    <property type="component" value="Unassembled WGS sequence"/>
</dbReference>
<dbReference type="RefSeq" id="WP_345478090.1">
    <property type="nucleotide sequence ID" value="NZ_BAABLW010000007.1"/>
</dbReference>